<accession>A0A0A8ZBK5</accession>
<organism evidence="1">
    <name type="scientific">Arundo donax</name>
    <name type="common">Giant reed</name>
    <name type="synonym">Donax arundinaceus</name>
    <dbReference type="NCBI Taxonomy" id="35708"/>
    <lineage>
        <taxon>Eukaryota</taxon>
        <taxon>Viridiplantae</taxon>
        <taxon>Streptophyta</taxon>
        <taxon>Embryophyta</taxon>
        <taxon>Tracheophyta</taxon>
        <taxon>Spermatophyta</taxon>
        <taxon>Magnoliopsida</taxon>
        <taxon>Liliopsida</taxon>
        <taxon>Poales</taxon>
        <taxon>Poaceae</taxon>
        <taxon>PACMAD clade</taxon>
        <taxon>Arundinoideae</taxon>
        <taxon>Arundineae</taxon>
        <taxon>Arundo</taxon>
    </lineage>
</organism>
<evidence type="ECO:0000313" key="1">
    <source>
        <dbReference type="EMBL" id="JAD32252.1"/>
    </source>
</evidence>
<sequence>MLFSSLNCQKTSQGSKHIICVLSLMFVPLERFLIVGLNFKNVSIDTCGQGFFVELC</sequence>
<reference evidence="1" key="1">
    <citation type="submission" date="2014-09" db="EMBL/GenBank/DDBJ databases">
        <authorList>
            <person name="Magalhaes I.L.F."/>
            <person name="Oliveira U."/>
            <person name="Santos F.R."/>
            <person name="Vidigal T.H.D.A."/>
            <person name="Brescovit A.D."/>
            <person name="Santos A.J."/>
        </authorList>
    </citation>
    <scope>NUCLEOTIDE SEQUENCE</scope>
    <source>
        <tissue evidence="1">Shoot tissue taken approximately 20 cm above the soil surface</tissue>
    </source>
</reference>
<protein>
    <submittedName>
        <fullName evidence="1">Uncharacterized protein</fullName>
    </submittedName>
</protein>
<name>A0A0A8ZBK5_ARUDO</name>
<proteinExistence type="predicted"/>
<reference evidence="1" key="2">
    <citation type="journal article" date="2015" name="Data Brief">
        <title>Shoot transcriptome of the giant reed, Arundo donax.</title>
        <authorList>
            <person name="Barrero R.A."/>
            <person name="Guerrero F.D."/>
            <person name="Moolhuijzen P."/>
            <person name="Goolsby J.A."/>
            <person name="Tidwell J."/>
            <person name="Bellgard S.E."/>
            <person name="Bellgard M.I."/>
        </authorList>
    </citation>
    <scope>NUCLEOTIDE SEQUENCE</scope>
    <source>
        <tissue evidence="1">Shoot tissue taken approximately 20 cm above the soil surface</tissue>
    </source>
</reference>
<dbReference type="AlphaFoldDB" id="A0A0A8ZBK5"/>
<dbReference type="EMBL" id="GBRH01265643">
    <property type="protein sequence ID" value="JAD32252.1"/>
    <property type="molecule type" value="Transcribed_RNA"/>
</dbReference>